<dbReference type="CDD" id="cd04197">
    <property type="entry name" value="eIF-2B_epsilon_N"/>
    <property type="match status" value="1"/>
</dbReference>
<dbReference type="Gene3D" id="2.160.10.10">
    <property type="entry name" value="Hexapeptide repeat proteins"/>
    <property type="match status" value="1"/>
</dbReference>
<keyword evidence="12" id="KW-1185">Reference proteome</keyword>
<evidence type="ECO:0000256" key="9">
    <source>
        <dbReference type="SAM" id="MobiDB-lite"/>
    </source>
</evidence>
<evidence type="ECO:0000256" key="5">
    <source>
        <dbReference type="ARBA" id="ARBA00022917"/>
    </source>
</evidence>
<feature type="region of interest" description="Disordered" evidence="9">
    <location>
        <begin position="434"/>
        <end position="462"/>
    </location>
</feature>
<dbReference type="EMBL" id="JBBPBM010000034">
    <property type="protein sequence ID" value="KAK8532119.1"/>
    <property type="molecule type" value="Genomic_DNA"/>
</dbReference>
<evidence type="ECO:0000313" key="11">
    <source>
        <dbReference type="EMBL" id="KAK8532119.1"/>
    </source>
</evidence>
<evidence type="ECO:0000256" key="6">
    <source>
        <dbReference type="ARBA" id="ARBA00044144"/>
    </source>
</evidence>
<keyword evidence="3" id="KW-0963">Cytoplasm</keyword>
<evidence type="ECO:0000256" key="2">
    <source>
        <dbReference type="ARBA" id="ARBA00007878"/>
    </source>
</evidence>
<protein>
    <recommendedName>
        <fullName evidence="6">Translation initiation factor eIF2B subunit epsilon</fullName>
    </recommendedName>
    <alternativeName>
        <fullName evidence="7">eIF2B GDP-GTP exchange factor subunit epsilon</fullName>
    </alternativeName>
</protein>
<dbReference type="InterPro" id="IPR051956">
    <property type="entry name" value="eIF2B_epsilon"/>
</dbReference>
<dbReference type="InterPro" id="IPR035543">
    <property type="entry name" value="eIF-2B_epsilon_N"/>
</dbReference>
<organism evidence="11 12">
    <name type="scientific">Hibiscus sabdariffa</name>
    <name type="common">roselle</name>
    <dbReference type="NCBI Taxonomy" id="183260"/>
    <lineage>
        <taxon>Eukaryota</taxon>
        <taxon>Viridiplantae</taxon>
        <taxon>Streptophyta</taxon>
        <taxon>Embryophyta</taxon>
        <taxon>Tracheophyta</taxon>
        <taxon>Spermatophyta</taxon>
        <taxon>Magnoliopsida</taxon>
        <taxon>eudicotyledons</taxon>
        <taxon>Gunneridae</taxon>
        <taxon>Pentapetalae</taxon>
        <taxon>rosids</taxon>
        <taxon>malvids</taxon>
        <taxon>Malvales</taxon>
        <taxon>Malvaceae</taxon>
        <taxon>Malvoideae</taxon>
        <taxon>Hibiscus</taxon>
    </lineage>
</organism>
<evidence type="ECO:0000256" key="7">
    <source>
        <dbReference type="ARBA" id="ARBA00044345"/>
    </source>
</evidence>
<dbReference type="InterPro" id="IPR044123">
    <property type="entry name" value="W2_eIF2B_epsilon"/>
</dbReference>
<keyword evidence="4" id="KW-0396">Initiation factor</keyword>
<evidence type="ECO:0000256" key="1">
    <source>
        <dbReference type="ARBA" id="ARBA00004514"/>
    </source>
</evidence>
<reference evidence="11 12" key="1">
    <citation type="journal article" date="2024" name="G3 (Bethesda)">
        <title>Genome assembly of Hibiscus sabdariffa L. provides insights into metabolisms of medicinal natural products.</title>
        <authorList>
            <person name="Kim T."/>
        </authorList>
    </citation>
    <scope>NUCLEOTIDE SEQUENCE [LARGE SCALE GENOMIC DNA]</scope>
    <source>
        <strain evidence="11">TK-2024</strain>
        <tissue evidence="11">Old leaves</tissue>
    </source>
</reference>
<dbReference type="Gene3D" id="3.90.550.10">
    <property type="entry name" value="Spore Coat Polysaccharide Biosynthesis Protein SpsA, Chain A"/>
    <property type="match status" value="1"/>
</dbReference>
<dbReference type="Pfam" id="PF02020">
    <property type="entry name" value="W2"/>
    <property type="match status" value="1"/>
</dbReference>
<dbReference type="InterPro" id="IPR029044">
    <property type="entry name" value="Nucleotide-diphossugar_trans"/>
</dbReference>
<evidence type="ECO:0000313" key="12">
    <source>
        <dbReference type="Proteomes" id="UP001472677"/>
    </source>
</evidence>
<evidence type="ECO:0000259" key="10">
    <source>
        <dbReference type="PROSITE" id="PS51363"/>
    </source>
</evidence>
<comment type="similarity">
    <text evidence="2">Belongs to the eIF-2B gamma/epsilon subunits family.</text>
</comment>
<comment type="subcellular location">
    <subcellularLocation>
        <location evidence="1">Cytoplasm</location>
        <location evidence="1">Cytosol</location>
    </subcellularLocation>
</comment>
<dbReference type="InterPro" id="IPR003307">
    <property type="entry name" value="W2_domain"/>
</dbReference>
<dbReference type="Proteomes" id="UP001472677">
    <property type="component" value="Unassembled WGS sequence"/>
</dbReference>
<sequence length="722" mass="80767">MGAQKKGATARVSEDPEELARNPLQAILLADSFATTFRPITLERPKVLLPLVNIPMIDYTLAWLESAGVEEVFVFCCAHSKQVIDYLESSQWSSQPNFSVATIESHNSISAGDALRLIYERNVIHGDFVLISGDTVSNMLLTQALQEHKERKKKDANAIMTMVVKQSKPSPITQQSRLGTDELFMAINPVTKQLLCYEDKAEYSKGFISLDKTLIADNPSIILHNDKQDCYIDICSQEVLSLFTDNFDYQHLRRHFVKGLLVDDIMGYKIFTHEIHSSYAARIDNFRSYDTISKDIIQRWTYPFVPDVLCGSTAIKVERQGTYRASDVTLSRSAHVGSFTFIGQGTKIGNDTKISHSVVGKGCTIGSNVTIEGSYIWNNVTIEDGCQLRNAIVCDGVIMKSGAVLQPGVILSFKVVVGHQFVVPAYSKVSLLQQPTQQDSDEELEYADSTSGTGELQSEKLNGDIAPDLSETASELGTGGVGYIWSVFEGVQDEEWRHSVAPIPTDKLVKLMLDEDEEQLTQDGNVLSASGELKADSDDNGSEDENNEDSRDDYVFFEKEVEATFLRAVHENVKVDHAVLEVNALRLSYNMASVDCAGAIFYSMMKLAVESPHSSASELLKNAAEMITKWQKLLKSFLHDIDEEIEVILKFEEMCLESAKEFAALFPQVLHLLYDKEILQEDAILRWADEKEGADESDKVFLKRSEKFIQWLKEAEEEEDDD</sequence>
<proteinExistence type="inferred from homology"/>
<name>A0ABR2D8R7_9ROSI</name>
<comment type="caution">
    <text evidence="11">The sequence shown here is derived from an EMBL/GenBank/DDBJ whole genome shotgun (WGS) entry which is preliminary data.</text>
</comment>
<accession>A0ABR2D8R7</accession>
<dbReference type="SUPFAM" id="SSF53448">
    <property type="entry name" value="Nucleotide-diphospho-sugar transferases"/>
    <property type="match status" value="1"/>
</dbReference>
<feature type="compositionally biased region" description="Acidic residues" evidence="9">
    <location>
        <begin position="538"/>
        <end position="547"/>
    </location>
</feature>
<feature type="domain" description="W2" evidence="10">
    <location>
        <begin position="551"/>
        <end position="722"/>
    </location>
</feature>
<keyword evidence="5" id="KW-0648">Protein biosynthesis</keyword>
<evidence type="ECO:0000256" key="3">
    <source>
        <dbReference type="ARBA" id="ARBA00022490"/>
    </source>
</evidence>
<evidence type="ECO:0000256" key="8">
    <source>
        <dbReference type="ARBA" id="ARBA00046432"/>
    </source>
</evidence>
<dbReference type="PROSITE" id="PS51363">
    <property type="entry name" value="W2"/>
    <property type="match status" value="1"/>
</dbReference>
<dbReference type="CDD" id="cd11558">
    <property type="entry name" value="W2_eIF2B_epsilon"/>
    <property type="match status" value="1"/>
</dbReference>
<dbReference type="Pfam" id="PF00483">
    <property type="entry name" value="NTP_transferase"/>
    <property type="match status" value="1"/>
</dbReference>
<dbReference type="InterPro" id="IPR011004">
    <property type="entry name" value="Trimer_LpxA-like_sf"/>
</dbReference>
<dbReference type="SMART" id="SM00515">
    <property type="entry name" value="eIF5C"/>
    <property type="match status" value="1"/>
</dbReference>
<comment type="subunit">
    <text evidence="8">Component of the translation initiation factor 2B (eIF2B) complex which is a heterodecamer of two sets of five different subunits: alpha, beta, gamma, delta and epsilon. Subunits alpha, beta and delta comprise a regulatory subcomplex and subunits epsilon and gamma comprise a catalytic subcomplex. Within the complex, the hexameric regulatory complex resides at the center, with the two heterodimeric catalytic subcomplexes bound on opposite sides.</text>
</comment>
<evidence type="ECO:0000256" key="4">
    <source>
        <dbReference type="ARBA" id="ARBA00022540"/>
    </source>
</evidence>
<gene>
    <name evidence="11" type="ORF">V6N12_053568</name>
</gene>
<dbReference type="SUPFAM" id="SSF51161">
    <property type="entry name" value="Trimeric LpxA-like enzymes"/>
    <property type="match status" value="1"/>
</dbReference>
<dbReference type="InterPro" id="IPR005835">
    <property type="entry name" value="NTP_transferase_dom"/>
</dbReference>
<dbReference type="Pfam" id="PF25084">
    <property type="entry name" value="LbH_EIF2B"/>
    <property type="match status" value="1"/>
</dbReference>
<dbReference type="InterPro" id="IPR056764">
    <property type="entry name" value="LbH_EIF2B3/5"/>
</dbReference>
<dbReference type="CDD" id="cd05787">
    <property type="entry name" value="LbH_eIF2B_epsilon"/>
    <property type="match status" value="1"/>
</dbReference>
<dbReference type="Gene3D" id="1.25.40.180">
    <property type="match status" value="1"/>
</dbReference>
<feature type="region of interest" description="Disordered" evidence="9">
    <location>
        <begin position="523"/>
        <end position="552"/>
    </location>
</feature>
<dbReference type="PANTHER" id="PTHR45887">
    <property type="entry name" value="TRANSLATION INITIATION FACTOR EIF-2B SUBUNIT EPSILON"/>
    <property type="match status" value="1"/>
</dbReference>
<dbReference type="PANTHER" id="PTHR45887:SF1">
    <property type="entry name" value="TRANSLATION INITIATION FACTOR EIF-2B SUBUNIT EPSILON"/>
    <property type="match status" value="1"/>
</dbReference>
<dbReference type="SUPFAM" id="SSF48371">
    <property type="entry name" value="ARM repeat"/>
    <property type="match status" value="1"/>
</dbReference>
<dbReference type="InterPro" id="IPR016024">
    <property type="entry name" value="ARM-type_fold"/>
</dbReference>